<organism evidence="2 3">
    <name type="scientific">Ohtaekwangia koreensis</name>
    <dbReference type="NCBI Taxonomy" id="688867"/>
    <lineage>
        <taxon>Bacteria</taxon>
        <taxon>Pseudomonadati</taxon>
        <taxon>Bacteroidota</taxon>
        <taxon>Cytophagia</taxon>
        <taxon>Cytophagales</taxon>
        <taxon>Fulvivirgaceae</taxon>
        <taxon>Ohtaekwangia</taxon>
    </lineage>
</organism>
<dbReference type="OrthoDB" id="72027at2"/>
<reference evidence="2 3" key="1">
    <citation type="submission" date="2017-02" db="EMBL/GenBank/DDBJ databases">
        <authorList>
            <person name="Peterson S.W."/>
        </authorList>
    </citation>
    <scope>NUCLEOTIDE SEQUENCE [LARGE SCALE GENOMIC DNA]</scope>
    <source>
        <strain evidence="2 3">DSM 25262</strain>
    </source>
</reference>
<dbReference type="SUPFAM" id="SSF51182">
    <property type="entry name" value="RmlC-like cupins"/>
    <property type="match status" value="1"/>
</dbReference>
<dbReference type="AlphaFoldDB" id="A0A1T5MKZ1"/>
<name>A0A1T5MKZ1_9BACT</name>
<dbReference type="EMBL" id="FUZU01000005">
    <property type="protein sequence ID" value="SKC88578.1"/>
    <property type="molecule type" value="Genomic_DNA"/>
</dbReference>
<feature type="domain" description="Cupin type-2" evidence="1">
    <location>
        <begin position="43"/>
        <end position="102"/>
    </location>
</feature>
<evidence type="ECO:0000259" key="1">
    <source>
        <dbReference type="Pfam" id="PF07883"/>
    </source>
</evidence>
<dbReference type="STRING" id="688867.SAMN05660236_5629"/>
<dbReference type="Proteomes" id="UP000190961">
    <property type="component" value="Unassembled WGS sequence"/>
</dbReference>
<evidence type="ECO:0000313" key="2">
    <source>
        <dbReference type="EMBL" id="SKC88578.1"/>
    </source>
</evidence>
<keyword evidence="3" id="KW-1185">Reference proteome</keyword>
<evidence type="ECO:0000313" key="3">
    <source>
        <dbReference type="Proteomes" id="UP000190961"/>
    </source>
</evidence>
<dbReference type="Gene3D" id="2.60.120.10">
    <property type="entry name" value="Jelly Rolls"/>
    <property type="match status" value="1"/>
</dbReference>
<dbReference type="Pfam" id="PF07883">
    <property type="entry name" value="Cupin_2"/>
    <property type="match status" value="1"/>
</dbReference>
<dbReference type="PANTHER" id="PTHR36440:SF1">
    <property type="entry name" value="PUTATIVE (AFU_ORTHOLOGUE AFUA_8G07350)-RELATED"/>
    <property type="match status" value="1"/>
</dbReference>
<proteinExistence type="predicted"/>
<gene>
    <name evidence="2" type="ORF">SAMN05660236_5629</name>
</gene>
<protein>
    <submittedName>
        <fullName evidence="2">Cupin domain-containing protein</fullName>
    </submittedName>
</protein>
<dbReference type="InterPro" id="IPR011051">
    <property type="entry name" value="RmlC_Cupin_sf"/>
</dbReference>
<dbReference type="PANTHER" id="PTHR36440">
    <property type="entry name" value="PUTATIVE (AFU_ORTHOLOGUE AFUA_8G07350)-RELATED"/>
    <property type="match status" value="1"/>
</dbReference>
<dbReference type="InterPro" id="IPR014710">
    <property type="entry name" value="RmlC-like_jellyroll"/>
</dbReference>
<accession>A0A1T5MKZ1</accession>
<dbReference type="InterPro" id="IPR053146">
    <property type="entry name" value="QDO-like"/>
</dbReference>
<dbReference type="InterPro" id="IPR013096">
    <property type="entry name" value="Cupin_2"/>
</dbReference>
<sequence length="183" mass="20761">MAFRNKEITNPVTGQTIKFLQTTKDTNGALLEMLSTYRAFSQEPPVHYHPYQTEDFVVTEGELTVRINGEKKVLQAGDSLHVAPNVVHAMWNSSDQKAVVHWKVYPARDTEYLLETTTGLACDGKTNKIGMPGFLQIALLMSRFSDVFRLAKPPYIIQKIIFTTILPVAYLLGYRSTYQHHID</sequence>
<dbReference type="RefSeq" id="WP_079690127.1">
    <property type="nucleotide sequence ID" value="NZ_FUZU01000005.1"/>
</dbReference>